<evidence type="ECO:0000313" key="1">
    <source>
        <dbReference type="EMBL" id="QMU29165.1"/>
    </source>
</evidence>
<organism evidence="1 2">
    <name type="scientific">Adhaeribacter radiodurans</name>
    <dbReference type="NCBI Taxonomy" id="2745197"/>
    <lineage>
        <taxon>Bacteria</taxon>
        <taxon>Pseudomonadati</taxon>
        <taxon>Bacteroidota</taxon>
        <taxon>Cytophagia</taxon>
        <taxon>Cytophagales</taxon>
        <taxon>Hymenobacteraceae</taxon>
        <taxon>Adhaeribacter</taxon>
    </lineage>
</organism>
<accession>A0A7L7L9G2</accession>
<name>A0A7L7L9G2_9BACT</name>
<dbReference type="KEGG" id="add:HUW48_14445"/>
<evidence type="ECO:0000313" key="2">
    <source>
        <dbReference type="Proteomes" id="UP000514509"/>
    </source>
</evidence>
<proteinExistence type="predicted"/>
<keyword evidence="2" id="KW-1185">Reference proteome</keyword>
<protein>
    <submittedName>
        <fullName evidence="1">Uncharacterized protein</fullName>
    </submittedName>
</protein>
<reference evidence="1 2" key="1">
    <citation type="submission" date="2020-06" db="EMBL/GenBank/DDBJ databases">
        <authorList>
            <person name="Hwang Y.J."/>
        </authorList>
    </citation>
    <scope>NUCLEOTIDE SEQUENCE [LARGE SCALE GENOMIC DNA]</scope>
    <source>
        <strain evidence="1 2">KUDC8001</strain>
    </source>
</reference>
<sequence>MDRRPEFIASLMTEWSQLHGIKFLLSNLASPPRMFVSNGLTVLSAGMYSMLTYLRMDEGREITTVWLEDYNY</sequence>
<gene>
    <name evidence="1" type="ORF">HUW48_14445</name>
</gene>
<dbReference type="AlphaFoldDB" id="A0A7L7L9G2"/>
<dbReference type="Proteomes" id="UP000514509">
    <property type="component" value="Chromosome"/>
</dbReference>
<dbReference type="EMBL" id="CP055153">
    <property type="protein sequence ID" value="QMU29165.1"/>
    <property type="molecule type" value="Genomic_DNA"/>
</dbReference>
<reference evidence="1 2" key="2">
    <citation type="submission" date="2020-08" db="EMBL/GenBank/DDBJ databases">
        <title>Adhaeribacter dokdonensis sp. nov., isolated from the rhizosphere of Elymus tsukushiensis, a plant native to the Dokdo Islands, Republic of Korea.</title>
        <authorList>
            <person name="Ghim S.Y."/>
        </authorList>
    </citation>
    <scope>NUCLEOTIDE SEQUENCE [LARGE SCALE GENOMIC DNA]</scope>
    <source>
        <strain evidence="1 2">KUDC8001</strain>
    </source>
</reference>